<dbReference type="OrthoDB" id="9800445at2"/>
<dbReference type="PANTHER" id="PTHR43687:SF1">
    <property type="entry name" value="FERREDOXIN III"/>
    <property type="match status" value="1"/>
</dbReference>
<dbReference type="SUPFAM" id="SSF54862">
    <property type="entry name" value="4Fe-4S ferredoxins"/>
    <property type="match status" value="1"/>
</dbReference>
<keyword evidence="3" id="KW-0677">Repeat</keyword>
<evidence type="ECO:0000256" key="5">
    <source>
        <dbReference type="ARBA" id="ARBA00023014"/>
    </source>
</evidence>
<dbReference type="Pfam" id="PF12838">
    <property type="entry name" value="Fer4_7"/>
    <property type="match status" value="2"/>
</dbReference>
<dbReference type="EMBL" id="OBEL01000001">
    <property type="protein sequence ID" value="SNZ07652.1"/>
    <property type="molecule type" value="Genomic_DNA"/>
</dbReference>
<feature type="domain" description="4Fe-4S ferredoxin-type" evidence="7">
    <location>
        <begin position="26"/>
        <end position="55"/>
    </location>
</feature>
<name>A0A285NDT2_9HYPH</name>
<evidence type="ECO:0000256" key="2">
    <source>
        <dbReference type="ARBA" id="ARBA00022723"/>
    </source>
</evidence>
<keyword evidence="2" id="KW-0479">Metal-binding</keyword>
<dbReference type="GO" id="GO:0051539">
    <property type="term" value="F:4 iron, 4 sulfur cluster binding"/>
    <property type="evidence" value="ECO:0007669"/>
    <property type="project" value="UniProtKB-KW"/>
</dbReference>
<organism evidence="8 9">
    <name type="scientific">Cohaesibacter gelatinilyticus</name>
    <dbReference type="NCBI Taxonomy" id="372072"/>
    <lineage>
        <taxon>Bacteria</taxon>
        <taxon>Pseudomonadati</taxon>
        <taxon>Pseudomonadota</taxon>
        <taxon>Alphaproteobacteria</taxon>
        <taxon>Hyphomicrobiales</taxon>
        <taxon>Cohaesibacteraceae</taxon>
    </lineage>
</organism>
<dbReference type="PROSITE" id="PS00198">
    <property type="entry name" value="4FE4S_FER_1"/>
    <property type="match status" value="2"/>
</dbReference>
<keyword evidence="1" id="KW-0004">4Fe-4S</keyword>
<dbReference type="NCBIfam" id="TIGR00402">
    <property type="entry name" value="napF"/>
    <property type="match status" value="1"/>
</dbReference>
<keyword evidence="4" id="KW-0408">Iron</keyword>
<evidence type="ECO:0000256" key="1">
    <source>
        <dbReference type="ARBA" id="ARBA00022485"/>
    </source>
</evidence>
<feature type="domain" description="4Fe-4S ferredoxin-type" evidence="7">
    <location>
        <begin position="56"/>
        <end position="87"/>
    </location>
</feature>
<accession>A0A285NDT2</accession>
<dbReference type="AlphaFoldDB" id="A0A285NDT2"/>
<keyword evidence="5" id="KW-0411">Iron-sulfur</keyword>
<dbReference type="InterPro" id="IPR017896">
    <property type="entry name" value="4Fe4S_Fe-S-bd"/>
</dbReference>
<evidence type="ECO:0000256" key="6">
    <source>
        <dbReference type="SAM" id="MobiDB-lite"/>
    </source>
</evidence>
<feature type="compositionally biased region" description="Polar residues" evidence="6">
    <location>
        <begin position="173"/>
        <end position="189"/>
    </location>
</feature>
<reference evidence="8 9" key="1">
    <citation type="submission" date="2017-09" db="EMBL/GenBank/DDBJ databases">
        <authorList>
            <person name="Ehlers B."/>
            <person name="Leendertz F.H."/>
        </authorList>
    </citation>
    <scope>NUCLEOTIDE SEQUENCE [LARGE SCALE GENOMIC DNA]</scope>
    <source>
        <strain evidence="8 9">DSM 18289</strain>
    </source>
</reference>
<keyword evidence="9" id="KW-1185">Reference proteome</keyword>
<gene>
    <name evidence="8" type="ORF">SAMN06265368_1187</name>
</gene>
<evidence type="ECO:0000259" key="7">
    <source>
        <dbReference type="PROSITE" id="PS51379"/>
    </source>
</evidence>
<feature type="domain" description="4Fe-4S ferredoxin-type" evidence="7">
    <location>
        <begin position="137"/>
        <end position="166"/>
    </location>
</feature>
<dbReference type="PANTHER" id="PTHR43687">
    <property type="entry name" value="ADENYLYLSULFATE REDUCTASE, BETA SUBUNIT"/>
    <property type="match status" value="1"/>
</dbReference>
<evidence type="ECO:0000313" key="9">
    <source>
        <dbReference type="Proteomes" id="UP000219439"/>
    </source>
</evidence>
<dbReference type="CDD" id="cd10564">
    <property type="entry name" value="NapF_like"/>
    <property type="match status" value="1"/>
</dbReference>
<feature type="region of interest" description="Disordered" evidence="6">
    <location>
        <begin position="168"/>
        <end position="196"/>
    </location>
</feature>
<protein>
    <submittedName>
        <fullName evidence="8">Ferredoxin-type protein NapF</fullName>
    </submittedName>
</protein>
<dbReference type="InterPro" id="IPR004496">
    <property type="entry name" value="NapF"/>
</dbReference>
<evidence type="ECO:0000256" key="3">
    <source>
        <dbReference type="ARBA" id="ARBA00022737"/>
    </source>
</evidence>
<dbReference type="PROSITE" id="PS51379">
    <property type="entry name" value="4FE4S_FER_2"/>
    <property type="match status" value="3"/>
</dbReference>
<evidence type="ECO:0000256" key="4">
    <source>
        <dbReference type="ARBA" id="ARBA00023004"/>
    </source>
</evidence>
<dbReference type="GO" id="GO:0046872">
    <property type="term" value="F:metal ion binding"/>
    <property type="evidence" value="ECO:0007669"/>
    <property type="project" value="UniProtKB-KW"/>
</dbReference>
<evidence type="ECO:0000313" key="8">
    <source>
        <dbReference type="EMBL" id="SNZ07652.1"/>
    </source>
</evidence>
<dbReference type="Proteomes" id="UP000219439">
    <property type="component" value="Unassembled WGS sequence"/>
</dbReference>
<dbReference type="InterPro" id="IPR017900">
    <property type="entry name" value="4Fe4S_Fe_S_CS"/>
</dbReference>
<dbReference type="InterPro" id="IPR050572">
    <property type="entry name" value="Fe-S_Ferredoxin"/>
</dbReference>
<sequence length="196" mass="20706">MDVDRRAFLSGGQGGNAPIRPPYAKLEEMAFFDACTACGDCIEACPEDLLVAGYQGRPEVDFTNSFCTFCGACAHSCSHGLLVAPTQDDAPSQSHAWPLKVHVTSQCLEARAVACRACESSCGYGAMRFRPQLGGSTALIIDADHCTGCGECLSTCPVQALTIQADPKPKDQLASTITPSTSNTSQPDQPQKECPL</sequence>
<proteinExistence type="predicted"/>
<dbReference type="Gene3D" id="3.30.70.20">
    <property type="match status" value="2"/>
</dbReference>